<dbReference type="InterPro" id="IPR012337">
    <property type="entry name" value="RNaseH-like_sf"/>
</dbReference>
<dbReference type="SUPFAM" id="SSF53098">
    <property type="entry name" value="Ribonuclease H-like"/>
    <property type="match status" value="1"/>
</dbReference>
<dbReference type="InterPro" id="IPR039365">
    <property type="entry name" value="IS701-like"/>
</dbReference>
<reference evidence="1 2" key="1">
    <citation type="submission" date="2019-01" db="EMBL/GenBank/DDBJ databases">
        <title>Coherence of Microcystis species and biogeography revealed through population genomics.</title>
        <authorList>
            <person name="Perez-Carrascal O.M."/>
            <person name="Terrat Y."/>
            <person name="Giani A."/>
            <person name="Fortin N."/>
            <person name="Tromas N."/>
            <person name="Shapiro B.J."/>
        </authorList>
    </citation>
    <scope>NUCLEOTIDE SEQUENCE [LARGE SCALE GENOMIC DNA]</scope>
    <source>
        <strain evidence="1">Mn_MB_F_20050700_S1D</strain>
    </source>
</reference>
<evidence type="ECO:0000313" key="2">
    <source>
        <dbReference type="Proteomes" id="UP000319191"/>
    </source>
</evidence>
<dbReference type="PANTHER" id="PTHR33627:SF1">
    <property type="entry name" value="TRANSPOSASE"/>
    <property type="match status" value="1"/>
</dbReference>
<dbReference type="EMBL" id="SFAV01000097">
    <property type="protein sequence ID" value="TRU89942.1"/>
    <property type="molecule type" value="Genomic_DNA"/>
</dbReference>
<dbReference type="Proteomes" id="UP000319191">
    <property type="component" value="Unassembled WGS sequence"/>
</dbReference>
<evidence type="ECO:0000313" key="1">
    <source>
        <dbReference type="EMBL" id="TRU89942.1"/>
    </source>
</evidence>
<protein>
    <recommendedName>
        <fullName evidence="3">Transposase IS4-like domain-containing protein</fullName>
    </recommendedName>
</protein>
<evidence type="ECO:0008006" key="3">
    <source>
        <dbReference type="Google" id="ProtNLM"/>
    </source>
</evidence>
<organism evidence="1 2">
    <name type="scientific">Microcystis novacekii Mn_MB_F_20050700_S1D</name>
    <dbReference type="NCBI Taxonomy" id="2486266"/>
    <lineage>
        <taxon>Bacteria</taxon>
        <taxon>Bacillati</taxon>
        <taxon>Cyanobacteriota</taxon>
        <taxon>Cyanophyceae</taxon>
        <taxon>Oscillatoriophycideae</taxon>
        <taxon>Chroococcales</taxon>
        <taxon>Microcystaceae</taxon>
        <taxon>Microcystis</taxon>
    </lineage>
</organism>
<proteinExistence type="predicted"/>
<comment type="caution">
    <text evidence="1">The sequence shown here is derived from an EMBL/GenBank/DDBJ whole genome shotgun (WGS) entry which is preliminary data.</text>
</comment>
<dbReference type="PANTHER" id="PTHR33627">
    <property type="entry name" value="TRANSPOSASE"/>
    <property type="match status" value="1"/>
</dbReference>
<dbReference type="AlphaFoldDB" id="A0A552J2R2"/>
<accession>A0A552J2R2</accession>
<gene>
    <name evidence="1" type="ORF">EWV54_07685</name>
</gene>
<name>A0A552J2R2_9CHRO</name>
<sequence>MAASWQRVRYNKWREFESVFSTGKTEKRDIREIIFGKKREIRYGQVTDDKETLPDNSTWYIMTKVPGIKYQEVGNLYGLRNWVEYGLKQSKNELGWADFRVTDYSRIERWWEVVMSAYLMVSLQSEQLSESKEANLDLANPAKEKIKKHTWRNQGSGKIS</sequence>